<dbReference type="Gene3D" id="3.20.20.150">
    <property type="entry name" value="Divalent-metal-dependent TIM barrel enzymes"/>
    <property type="match status" value="1"/>
</dbReference>
<dbReference type="InterPro" id="IPR036237">
    <property type="entry name" value="Xyl_isomerase-like_sf"/>
</dbReference>
<dbReference type="SUPFAM" id="SSF51658">
    <property type="entry name" value="Xylose isomerase-like"/>
    <property type="match status" value="1"/>
</dbReference>
<feature type="region of interest" description="Disordered" evidence="1">
    <location>
        <begin position="121"/>
        <end position="140"/>
    </location>
</feature>
<proteinExistence type="predicted"/>
<gene>
    <name evidence="2" type="ORF">METZ01_LOCUS463498</name>
</gene>
<sequence>MEFIYAYRRSVFYPQRGEGLVVPSGDLRRKYFAKVKSLGFEGIELGLDALGDVADSDEVTADLLHDLEEEGLPCVALRGGGSLVDPRFGPENAAQLPAALEMATKLKVRIVNLALTGPPLDPEAPGATYGETVSQASSRDAKLEDYDRSAKII</sequence>
<dbReference type="AlphaFoldDB" id="A0A383ASH6"/>
<name>A0A383ASH6_9ZZZZ</name>
<accession>A0A383ASH6</accession>
<evidence type="ECO:0000256" key="1">
    <source>
        <dbReference type="SAM" id="MobiDB-lite"/>
    </source>
</evidence>
<evidence type="ECO:0000313" key="2">
    <source>
        <dbReference type="EMBL" id="SVE10644.1"/>
    </source>
</evidence>
<feature type="non-terminal residue" evidence="2">
    <location>
        <position position="153"/>
    </location>
</feature>
<reference evidence="2" key="1">
    <citation type="submission" date="2018-05" db="EMBL/GenBank/DDBJ databases">
        <authorList>
            <person name="Lanie J.A."/>
            <person name="Ng W.-L."/>
            <person name="Kazmierczak K.M."/>
            <person name="Andrzejewski T.M."/>
            <person name="Davidsen T.M."/>
            <person name="Wayne K.J."/>
            <person name="Tettelin H."/>
            <person name="Glass J.I."/>
            <person name="Rusch D."/>
            <person name="Podicherti R."/>
            <person name="Tsui H.-C.T."/>
            <person name="Winkler M.E."/>
        </authorList>
    </citation>
    <scope>NUCLEOTIDE SEQUENCE</scope>
</reference>
<evidence type="ECO:0008006" key="3">
    <source>
        <dbReference type="Google" id="ProtNLM"/>
    </source>
</evidence>
<protein>
    <recommendedName>
        <fullName evidence="3">Xylose isomerase-like TIM barrel domain-containing protein</fullName>
    </recommendedName>
</protein>
<organism evidence="2">
    <name type="scientific">marine metagenome</name>
    <dbReference type="NCBI Taxonomy" id="408172"/>
    <lineage>
        <taxon>unclassified sequences</taxon>
        <taxon>metagenomes</taxon>
        <taxon>ecological metagenomes</taxon>
    </lineage>
</organism>
<dbReference type="EMBL" id="UINC01194519">
    <property type="protein sequence ID" value="SVE10644.1"/>
    <property type="molecule type" value="Genomic_DNA"/>
</dbReference>